<evidence type="ECO:0000259" key="1">
    <source>
        <dbReference type="PROSITE" id="PS50822"/>
    </source>
</evidence>
<dbReference type="EMBL" id="JBHFFA010000007">
    <property type="protein sequence ID" value="KAL2612410.1"/>
    <property type="molecule type" value="Genomic_DNA"/>
</dbReference>
<protein>
    <recommendedName>
        <fullName evidence="1">Piwi domain-containing protein</fullName>
    </recommendedName>
</protein>
<dbReference type="InterPro" id="IPR036397">
    <property type="entry name" value="RNaseH_sf"/>
</dbReference>
<dbReference type="PANTHER" id="PTHR22891">
    <property type="entry name" value="EUKARYOTIC TRANSLATION INITIATION FACTOR 2C"/>
    <property type="match status" value="1"/>
</dbReference>
<accession>A0ABD1XTX2</accession>
<dbReference type="AlphaFoldDB" id="A0ABD1XTX2"/>
<evidence type="ECO:0000313" key="2">
    <source>
        <dbReference type="EMBL" id="KAL2612410.1"/>
    </source>
</evidence>
<sequence>MHWPLMSRYAPRVRAQPSRTEITEGLFEVVDGKNGGMVIELLKDFFNTCQAPGMNDRKPQQIVIYRDGVSESQFEQVIEKELITFKNACNALETGYNRKITFIVVQKLHHTRFFPARGGNVKPAAPAYNAHLAAQNCRNFLDADHSGSETSSMQNRVPGRVQRLPALNPLLNKKIFYV</sequence>
<dbReference type="SUPFAM" id="SSF53098">
    <property type="entry name" value="Ribonuclease H-like"/>
    <property type="match status" value="1"/>
</dbReference>
<reference evidence="2 3" key="1">
    <citation type="submission" date="2024-09" db="EMBL/GenBank/DDBJ databases">
        <title>Chromosome-scale assembly of Riccia fluitans.</title>
        <authorList>
            <person name="Paukszto L."/>
            <person name="Sawicki J."/>
            <person name="Karawczyk K."/>
            <person name="Piernik-Szablinska J."/>
            <person name="Szczecinska M."/>
            <person name="Mazdziarz M."/>
        </authorList>
    </citation>
    <scope>NUCLEOTIDE SEQUENCE [LARGE SCALE GENOMIC DNA]</scope>
    <source>
        <strain evidence="2">Rf_01</strain>
        <tissue evidence="2">Aerial parts of the thallus</tissue>
    </source>
</reference>
<dbReference type="InterPro" id="IPR003165">
    <property type="entry name" value="Piwi"/>
</dbReference>
<organism evidence="2 3">
    <name type="scientific">Riccia fluitans</name>
    <dbReference type="NCBI Taxonomy" id="41844"/>
    <lineage>
        <taxon>Eukaryota</taxon>
        <taxon>Viridiplantae</taxon>
        <taxon>Streptophyta</taxon>
        <taxon>Embryophyta</taxon>
        <taxon>Marchantiophyta</taxon>
        <taxon>Marchantiopsida</taxon>
        <taxon>Marchantiidae</taxon>
        <taxon>Marchantiales</taxon>
        <taxon>Ricciaceae</taxon>
        <taxon>Riccia</taxon>
    </lineage>
</organism>
<proteinExistence type="predicted"/>
<dbReference type="InterPro" id="IPR012337">
    <property type="entry name" value="RNaseH-like_sf"/>
</dbReference>
<comment type="caution">
    <text evidence="2">The sequence shown here is derived from an EMBL/GenBank/DDBJ whole genome shotgun (WGS) entry which is preliminary data.</text>
</comment>
<evidence type="ECO:0000313" key="3">
    <source>
        <dbReference type="Proteomes" id="UP001605036"/>
    </source>
</evidence>
<gene>
    <name evidence="2" type="ORF">R1flu_024102</name>
</gene>
<name>A0ABD1XTX2_9MARC</name>
<dbReference type="PROSITE" id="PS50822">
    <property type="entry name" value="PIWI"/>
    <property type="match status" value="1"/>
</dbReference>
<dbReference type="Pfam" id="PF02171">
    <property type="entry name" value="Piwi"/>
    <property type="match status" value="1"/>
</dbReference>
<keyword evidence="3" id="KW-1185">Reference proteome</keyword>
<dbReference type="Gene3D" id="3.30.420.10">
    <property type="entry name" value="Ribonuclease H-like superfamily/Ribonuclease H"/>
    <property type="match status" value="1"/>
</dbReference>
<dbReference type="Proteomes" id="UP001605036">
    <property type="component" value="Unassembled WGS sequence"/>
</dbReference>
<feature type="domain" description="Piwi" evidence="1">
    <location>
        <begin position="55"/>
        <end position="114"/>
    </location>
</feature>